<evidence type="ECO:0000256" key="4">
    <source>
        <dbReference type="ARBA" id="ARBA00022881"/>
    </source>
</evidence>
<keyword evidence="5" id="KW-0234">DNA repair</keyword>
<evidence type="ECO:0008006" key="11">
    <source>
        <dbReference type="Google" id="ProtNLM"/>
    </source>
</evidence>
<dbReference type="InterPro" id="IPR000305">
    <property type="entry name" value="GIY-YIG_endonuc"/>
</dbReference>
<gene>
    <name evidence="9" type="ORF">A3K01_01015</name>
</gene>
<evidence type="ECO:0000256" key="1">
    <source>
        <dbReference type="ARBA" id="ARBA00022490"/>
    </source>
</evidence>
<dbReference type="Pfam" id="PF01541">
    <property type="entry name" value="GIY-YIG"/>
    <property type="match status" value="1"/>
</dbReference>
<evidence type="ECO:0000313" key="10">
    <source>
        <dbReference type="Proteomes" id="UP000177845"/>
    </source>
</evidence>
<dbReference type="Pfam" id="PF02151">
    <property type="entry name" value="UVR"/>
    <property type="match status" value="1"/>
</dbReference>
<dbReference type="InterPro" id="IPR047296">
    <property type="entry name" value="GIY-YIG_UvrC_Cho"/>
</dbReference>
<dbReference type="SUPFAM" id="SSF46600">
    <property type="entry name" value="C-terminal UvrC-binding domain of UvrB"/>
    <property type="match status" value="1"/>
</dbReference>
<evidence type="ECO:0000256" key="3">
    <source>
        <dbReference type="ARBA" id="ARBA00022769"/>
    </source>
</evidence>
<dbReference type="InterPro" id="IPR036876">
    <property type="entry name" value="UVR_dom_sf"/>
</dbReference>
<dbReference type="PROSITE" id="PS50164">
    <property type="entry name" value="GIY_YIG"/>
    <property type="match status" value="1"/>
</dbReference>
<evidence type="ECO:0000259" key="6">
    <source>
        <dbReference type="PROSITE" id="PS50151"/>
    </source>
</evidence>
<dbReference type="Gene3D" id="4.10.860.10">
    <property type="entry name" value="UVR domain"/>
    <property type="match status" value="1"/>
</dbReference>
<name>A0A1F4XB36_UNCKA</name>
<dbReference type="Gene3D" id="3.40.1440.10">
    <property type="entry name" value="GIY-YIG endonuclease"/>
    <property type="match status" value="1"/>
</dbReference>
<dbReference type="InterPro" id="IPR001162">
    <property type="entry name" value="UvrC_RNase_H_dom"/>
</dbReference>
<dbReference type="InterPro" id="IPR001943">
    <property type="entry name" value="UVR_dom"/>
</dbReference>
<keyword evidence="4" id="KW-0267">Excision nuclease</keyword>
<dbReference type="GO" id="GO:0009381">
    <property type="term" value="F:excinuclease ABC activity"/>
    <property type="evidence" value="ECO:0007669"/>
    <property type="project" value="InterPro"/>
</dbReference>
<protein>
    <recommendedName>
        <fullName evidence="11">Excinuclease ABC subunit C</fullName>
    </recommendedName>
</protein>
<evidence type="ECO:0000259" key="8">
    <source>
        <dbReference type="PROSITE" id="PS50165"/>
    </source>
</evidence>
<dbReference type="CDD" id="cd10434">
    <property type="entry name" value="GIY-YIG_UvrC_Cho"/>
    <property type="match status" value="1"/>
</dbReference>
<dbReference type="GO" id="GO:0009380">
    <property type="term" value="C:excinuclease repair complex"/>
    <property type="evidence" value="ECO:0007669"/>
    <property type="project" value="TreeGrafter"/>
</dbReference>
<dbReference type="InterPro" id="IPR038476">
    <property type="entry name" value="UvrC_RNase_H_dom_sf"/>
</dbReference>
<dbReference type="SMART" id="SM00465">
    <property type="entry name" value="GIYc"/>
    <property type="match status" value="1"/>
</dbReference>
<dbReference type="PROSITE" id="PS50165">
    <property type="entry name" value="UVRC"/>
    <property type="match status" value="1"/>
</dbReference>
<feature type="domain" description="GIY-YIG" evidence="7">
    <location>
        <begin position="23"/>
        <end position="102"/>
    </location>
</feature>
<keyword evidence="2" id="KW-0227">DNA damage</keyword>
<keyword evidence="3" id="KW-0228">DNA excision</keyword>
<dbReference type="AlphaFoldDB" id="A0A1F4XB36"/>
<organism evidence="9 10">
    <name type="scientific">candidate division WWE3 bacterium RIFOXYD1_FULL_43_17</name>
    <dbReference type="NCBI Taxonomy" id="1802652"/>
    <lineage>
        <taxon>Bacteria</taxon>
        <taxon>Katanobacteria</taxon>
    </lineage>
</organism>
<evidence type="ECO:0000256" key="2">
    <source>
        <dbReference type="ARBA" id="ARBA00022763"/>
    </source>
</evidence>
<evidence type="ECO:0000259" key="7">
    <source>
        <dbReference type="PROSITE" id="PS50164"/>
    </source>
</evidence>
<dbReference type="InterPro" id="IPR050066">
    <property type="entry name" value="UvrABC_protein_C"/>
</dbReference>
<evidence type="ECO:0000256" key="5">
    <source>
        <dbReference type="ARBA" id="ARBA00023204"/>
    </source>
</evidence>
<dbReference type="SUPFAM" id="SSF82771">
    <property type="entry name" value="GIY-YIG endonuclease"/>
    <property type="match status" value="1"/>
</dbReference>
<dbReference type="PANTHER" id="PTHR30562:SF1">
    <property type="entry name" value="UVRABC SYSTEM PROTEIN C"/>
    <property type="match status" value="1"/>
</dbReference>
<comment type="caution">
    <text evidence="9">The sequence shown here is derived from an EMBL/GenBank/DDBJ whole genome shotgun (WGS) entry which is preliminary data.</text>
</comment>
<dbReference type="InterPro" id="IPR035901">
    <property type="entry name" value="GIY-YIG_endonuc_sf"/>
</dbReference>
<dbReference type="Gene3D" id="3.30.420.340">
    <property type="entry name" value="UvrC, RNAse H endonuclease domain"/>
    <property type="match status" value="1"/>
</dbReference>
<dbReference type="Proteomes" id="UP000177845">
    <property type="component" value="Unassembled WGS sequence"/>
</dbReference>
<evidence type="ECO:0000313" key="9">
    <source>
        <dbReference type="EMBL" id="OGC78886.1"/>
    </source>
</evidence>
<dbReference type="FunFam" id="3.40.1440.10:FF:000001">
    <property type="entry name" value="UvrABC system protein C"/>
    <property type="match status" value="1"/>
</dbReference>
<dbReference type="EMBL" id="MEWJ01000059">
    <property type="protein sequence ID" value="OGC78886.1"/>
    <property type="molecule type" value="Genomic_DNA"/>
</dbReference>
<feature type="domain" description="UvrC family homology region profile" evidence="8">
    <location>
        <begin position="282"/>
        <end position="390"/>
    </location>
</feature>
<keyword evidence="1" id="KW-0963">Cytoplasm</keyword>
<dbReference type="PANTHER" id="PTHR30562">
    <property type="entry name" value="UVRC/OXIDOREDUCTASE"/>
    <property type="match status" value="1"/>
</dbReference>
<dbReference type="GO" id="GO:0006289">
    <property type="term" value="P:nucleotide-excision repair"/>
    <property type="evidence" value="ECO:0007669"/>
    <property type="project" value="InterPro"/>
</dbReference>
<dbReference type="Pfam" id="PF08459">
    <property type="entry name" value="UvrC_RNaseH_dom"/>
    <property type="match status" value="1"/>
</dbReference>
<proteinExistence type="predicted"/>
<feature type="domain" description="UVR" evidence="6">
    <location>
        <begin position="225"/>
        <end position="260"/>
    </location>
</feature>
<sequence>MGKCYNNFVVSSNLKAKLGNLPTTPGVYIYEDAQGEIIYVGKAKNLKSRVSSYFRLTLDRTSKTFALVSNINDMRIIEVESELEALILEAELIKKHMPQFNISLKDDKSYLYLGIRSEKVDVDGKLTNVQKVATFRKPDTFRYQYYYGPFPDGGSVKKLVRTLRKIFPFRDCSTNKYNKYKKLKTPCLYGHLNLCPAPCVNGTPVLPVYKSNIRTINSILSGKTSKLINAMEKQMKGYSTSENYEKAATIRDTLQKFRYVRQSFRLPGEYIENPYLLDDLARSALENLLKIVPVLKQLPTRIECYDISNISGKEAVGSMVTAINGRIDKREYKRFRIKAKSTPDDFFMLYEVLFRRLLHETDPKRKSWGLPSLIVLDGGKGQLSSGMEVMTRLNLDIPMIGLAKKEETVVYYDNGFHEIVPGTDNPGMRLLINLRDESHRFAQKYHHMLRSRKIFGPAK</sequence>
<dbReference type="PROSITE" id="PS50151">
    <property type="entry name" value="UVR"/>
    <property type="match status" value="1"/>
</dbReference>
<reference evidence="9 10" key="1">
    <citation type="journal article" date="2016" name="Nat. Commun.">
        <title>Thousands of microbial genomes shed light on interconnected biogeochemical processes in an aquifer system.</title>
        <authorList>
            <person name="Anantharaman K."/>
            <person name="Brown C.T."/>
            <person name="Hug L.A."/>
            <person name="Sharon I."/>
            <person name="Castelle C.J."/>
            <person name="Probst A.J."/>
            <person name="Thomas B.C."/>
            <person name="Singh A."/>
            <person name="Wilkins M.J."/>
            <person name="Karaoz U."/>
            <person name="Brodie E.L."/>
            <person name="Williams K.H."/>
            <person name="Hubbard S.S."/>
            <person name="Banfield J.F."/>
        </authorList>
    </citation>
    <scope>NUCLEOTIDE SEQUENCE [LARGE SCALE GENOMIC DNA]</scope>
</reference>
<accession>A0A1F4XB36</accession>